<proteinExistence type="predicted"/>
<dbReference type="OrthoDB" id="2430203at2759"/>
<dbReference type="EMBL" id="KV440974">
    <property type="protein sequence ID" value="OAD78044.1"/>
    <property type="molecule type" value="Genomic_DNA"/>
</dbReference>
<reference evidence="2" key="1">
    <citation type="submission" date="2015-06" db="EMBL/GenBank/DDBJ databases">
        <title>Expansion of signal transduction pathways in fungi by whole-genome duplication.</title>
        <authorList>
            <consortium name="DOE Joint Genome Institute"/>
            <person name="Corrochano L.M."/>
            <person name="Kuo A."/>
            <person name="Marcet-Houben M."/>
            <person name="Polaino S."/>
            <person name="Salamov A."/>
            <person name="Villalobos J.M."/>
            <person name="Alvarez M.I."/>
            <person name="Avalos J."/>
            <person name="Benito E.P."/>
            <person name="Benoit I."/>
            <person name="Burger G."/>
            <person name="Camino L.P."/>
            <person name="Canovas D."/>
            <person name="Cerda-Olmedo E."/>
            <person name="Cheng J.-F."/>
            <person name="Dominguez A."/>
            <person name="Elias M."/>
            <person name="Eslava A.P."/>
            <person name="Glaser F."/>
            <person name="Grimwood J."/>
            <person name="Gutierrez G."/>
            <person name="Heitman J."/>
            <person name="Henrissat B."/>
            <person name="Iturriaga E.A."/>
            <person name="Lang B.F."/>
            <person name="Lavin J.L."/>
            <person name="Lee S."/>
            <person name="Li W."/>
            <person name="Lindquist E."/>
            <person name="Lopez-Garcia S."/>
            <person name="Luque E.M."/>
            <person name="Marcos A.T."/>
            <person name="Martin J."/>
            <person name="McCluskey K."/>
            <person name="Medina H.R."/>
            <person name="Miralles-Duran A."/>
            <person name="Miyazaki A."/>
            <person name="Munoz-Torres E."/>
            <person name="Oguiza J.A."/>
            <person name="Ohm R."/>
            <person name="Olmedo M."/>
            <person name="Orejas M."/>
            <person name="Ortiz-Castellanos L."/>
            <person name="Pisabarro A.G."/>
            <person name="Rodriguez-Romero J."/>
            <person name="Ruiz-Herrera J."/>
            <person name="Ruiz-Vazquez R."/>
            <person name="Sanz C."/>
            <person name="Schackwitz W."/>
            <person name="Schmutz J."/>
            <person name="Shahriari M."/>
            <person name="Shelest E."/>
            <person name="Silva-Franco F."/>
            <person name="Soanes D."/>
            <person name="Syed K."/>
            <person name="Tagua V.G."/>
            <person name="Talbot N.J."/>
            <person name="Thon M."/>
            <person name="De vries R.P."/>
            <person name="Wiebenga A."/>
            <person name="Yadav J.S."/>
            <person name="Braun E.L."/>
            <person name="Baker S."/>
            <person name="Garre V."/>
            <person name="Horwitz B."/>
            <person name="Torres-Martinez S."/>
            <person name="Idnurm A."/>
            <person name="Herrera-Estrella A."/>
            <person name="Gabaldon T."/>
            <person name="Grigoriev I.V."/>
        </authorList>
    </citation>
    <scope>NUCLEOTIDE SEQUENCE [LARGE SCALE GENOMIC DNA]</scope>
    <source>
        <strain evidence="2">NRRL 1555(-)</strain>
    </source>
</reference>
<keyword evidence="2" id="KW-1185">Reference proteome</keyword>
<evidence type="ECO:0008006" key="3">
    <source>
        <dbReference type="Google" id="ProtNLM"/>
    </source>
</evidence>
<evidence type="ECO:0000313" key="2">
    <source>
        <dbReference type="Proteomes" id="UP000077315"/>
    </source>
</evidence>
<dbReference type="InParanoid" id="A0A167PJ03"/>
<organism evidence="1 2">
    <name type="scientific">Phycomyces blakesleeanus (strain ATCC 8743b / DSM 1359 / FGSC 10004 / NBRC 33097 / NRRL 1555)</name>
    <dbReference type="NCBI Taxonomy" id="763407"/>
    <lineage>
        <taxon>Eukaryota</taxon>
        <taxon>Fungi</taxon>
        <taxon>Fungi incertae sedis</taxon>
        <taxon>Mucoromycota</taxon>
        <taxon>Mucoromycotina</taxon>
        <taxon>Mucoromycetes</taxon>
        <taxon>Mucorales</taxon>
        <taxon>Phycomycetaceae</taxon>
        <taxon>Phycomyces</taxon>
    </lineage>
</organism>
<gene>
    <name evidence="1" type="ORF">PHYBLDRAFT_68451</name>
</gene>
<evidence type="ECO:0000313" key="1">
    <source>
        <dbReference type="EMBL" id="OAD78044.1"/>
    </source>
</evidence>
<dbReference type="GeneID" id="29002865"/>
<sequence>MHIWERSYFRPLNITIDCSIPKVNAITSVFSYVAIHYCEFHILCAWQTNLNNKTIYFVHARIRRLNRLLFVLTNNIKYFYKQEVDCIHLNNGKMGPVENELAKNEFAASKIEDDILPSKMISLLKVFASVLYVLHENARVGLMDRYRFFHY</sequence>
<dbReference type="STRING" id="763407.A0A167PJ03"/>
<dbReference type="AlphaFoldDB" id="A0A167PJ03"/>
<dbReference type="VEuPathDB" id="FungiDB:PHYBLDRAFT_68451"/>
<dbReference type="RefSeq" id="XP_018296084.1">
    <property type="nucleotide sequence ID" value="XM_018441959.1"/>
</dbReference>
<protein>
    <recommendedName>
        <fullName evidence="3">MULE transposase domain-containing protein</fullName>
    </recommendedName>
</protein>
<accession>A0A167PJ03</accession>
<dbReference type="Proteomes" id="UP000077315">
    <property type="component" value="Unassembled WGS sequence"/>
</dbReference>
<name>A0A167PJ03_PHYB8</name>